<protein>
    <submittedName>
        <fullName evidence="1">Uncharacterized protein</fullName>
    </submittedName>
</protein>
<dbReference type="EMBL" id="LVKB01000043">
    <property type="protein sequence ID" value="ORD97082.1"/>
    <property type="molecule type" value="Genomic_DNA"/>
</dbReference>
<keyword evidence="2" id="KW-1185">Reference proteome</keyword>
<proteinExistence type="predicted"/>
<organism evidence="1 2">
    <name type="scientific">Hepatospora eriocheir</name>
    <dbReference type="NCBI Taxonomy" id="1081669"/>
    <lineage>
        <taxon>Eukaryota</taxon>
        <taxon>Fungi</taxon>
        <taxon>Fungi incertae sedis</taxon>
        <taxon>Microsporidia</taxon>
        <taxon>Hepatosporidae</taxon>
        <taxon>Hepatospora</taxon>
    </lineage>
</organism>
<sequence>MIWYLLFVKFKKSSNDSTDELINPLYSYYQSEQSEIINYCFLDTSNEAHKLDCEEPPVKRQKINETNNTNEEITLTESDEFEQIMEIDEFEKNT</sequence>
<dbReference type="VEuPathDB" id="MicrosporidiaDB:HERIO_1040"/>
<dbReference type="Proteomes" id="UP000192356">
    <property type="component" value="Unassembled WGS sequence"/>
</dbReference>
<dbReference type="VEuPathDB" id="MicrosporidiaDB:A0H76_975"/>
<evidence type="ECO:0000313" key="2">
    <source>
        <dbReference type="Proteomes" id="UP000192356"/>
    </source>
</evidence>
<comment type="caution">
    <text evidence="1">The sequence shown here is derived from an EMBL/GenBank/DDBJ whole genome shotgun (WGS) entry which is preliminary data.</text>
</comment>
<dbReference type="AlphaFoldDB" id="A0A1X0QBI0"/>
<gene>
    <name evidence="1" type="ORF">HERIO_1040</name>
</gene>
<evidence type="ECO:0000313" key="1">
    <source>
        <dbReference type="EMBL" id="ORD97082.1"/>
    </source>
</evidence>
<accession>A0A1X0QBI0</accession>
<reference evidence="1 2" key="1">
    <citation type="journal article" date="2017" name="Environ. Microbiol.">
        <title>Decay of the glycolytic pathway and adaptation to intranuclear parasitism within Enterocytozoonidae microsporidia.</title>
        <authorList>
            <person name="Wiredu Boakye D."/>
            <person name="Jaroenlak P."/>
            <person name="Prachumwat A."/>
            <person name="Williams T.A."/>
            <person name="Bateman K.S."/>
            <person name="Itsathitphaisarn O."/>
            <person name="Sritunyalucksana K."/>
            <person name="Paszkiewicz K.H."/>
            <person name="Moore K.A."/>
            <person name="Stentiford G.D."/>
            <person name="Williams B.A."/>
        </authorList>
    </citation>
    <scope>NUCLEOTIDE SEQUENCE [LARGE SCALE GENOMIC DNA]</scope>
    <source>
        <strain evidence="1 2">GB1</strain>
    </source>
</reference>
<name>A0A1X0QBI0_9MICR</name>